<reference evidence="1 2" key="1">
    <citation type="journal article" date="2018" name="Sci. Rep.">
        <title>Comparative analysis of the Pocillopora damicornis genome highlights role of immune system in coral evolution.</title>
        <authorList>
            <person name="Cunning R."/>
            <person name="Bay R.A."/>
            <person name="Gillette P."/>
            <person name="Baker A.C."/>
            <person name="Traylor-Knowles N."/>
        </authorList>
    </citation>
    <scope>NUCLEOTIDE SEQUENCE [LARGE SCALE GENOMIC DNA]</scope>
    <source>
        <strain evidence="1">RSMAS</strain>
        <tissue evidence="1">Whole animal</tissue>
    </source>
</reference>
<comment type="caution">
    <text evidence="1">The sequence shown here is derived from an EMBL/GenBank/DDBJ whole genome shotgun (WGS) entry which is preliminary data.</text>
</comment>
<evidence type="ECO:0000313" key="1">
    <source>
        <dbReference type="EMBL" id="RMX51862.1"/>
    </source>
</evidence>
<dbReference type="EMBL" id="RCHS01001712">
    <property type="protein sequence ID" value="RMX51862.1"/>
    <property type="molecule type" value="Genomic_DNA"/>
</dbReference>
<name>A0A3M6UDY8_POCDA</name>
<gene>
    <name evidence="1" type="ORF">pdam_00018467</name>
</gene>
<keyword evidence="2" id="KW-1185">Reference proteome</keyword>
<protein>
    <submittedName>
        <fullName evidence="1">Uncharacterized protein</fullName>
    </submittedName>
</protein>
<dbReference type="AlphaFoldDB" id="A0A3M6UDY8"/>
<sequence>MTSQADSSSSIISKTQTQEQIFTSSSAEAELASFITLSGKKSSTSALVYPLPARKRKHGKPVTSISMALQAAERKYSQIERQFFCPGPWYGA</sequence>
<dbReference type="Proteomes" id="UP000275408">
    <property type="component" value="Unassembled WGS sequence"/>
</dbReference>
<proteinExistence type="predicted"/>
<evidence type="ECO:0000313" key="2">
    <source>
        <dbReference type="Proteomes" id="UP000275408"/>
    </source>
</evidence>
<accession>A0A3M6UDY8</accession>
<organism evidence="1 2">
    <name type="scientific">Pocillopora damicornis</name>
    <name type="common">Cauliflower coral</name>
    <name type="synonym">Millepora damicornis</name>
    <dbReference type="NCBI Taxonomy" id="46731"/>
    <lineage>
        <taxon>Eukaryota</taxon>
        <taxon>Metazoa</taxon>
        <taxon>Cnidaria</taxon>
        <taxon>Anthozoa</taxon>
        <taxon>Hexacorallia</taxon>
        <taxon>Scleractinia</taxon>
        <taxon>Astrocoeniina</taxon>
        <taxon>Pocilloporidae</taxon>
        <taxon>Pocillopora</taxon>
    </lineage>
</organism>